<dbReference type="Gene3D" id="1.10.287.110">
    <property type="entry name" value="DnaJ domain"/>
    <property type="match status" value="1"/>
</dbReference>
<keyword evidence="1" id="KW-0175">Coiled coil</keyword>
<dbReference type="Proteomes" id="UP000515125">
    <property type="component" value="Unplaced"/>
</dbReference>
<gene>
    <name evidence="6" type="primary">LOC34617982</name>
</gene>
<reference evidence="6" key="1">
    <citation type="submission" date="2025-08" db="UniProtKB">
        <authorList>
            <consortium name="RefSeq"/>
        </authorList>
    </citation>
    <scope>IDENTIFICATION</scope>
</reference>
<dbReference type="RefSeq" id="XP_026189639.1">
    <property type="nucleotide sequence ID" value="XM_026333854.1"/>
</dbReference>
<feature type="compositionally biased region" description="Basic and acidic residues" evidence="2">
    <location>
        <begin position="657"/>
        <end position="667"/>
    </location>
</feature>
<keyword evidence="3" id="KW-0472">Membrane</keyword>
<evidence type="ECO:0000313" key="5">
    <source>
        <dbReference type="Proteomes" id="UP000515125"/>
    </source>
</evidence>
<feature type="coiled-coil region" evidence="1">
    <location>
        <begin position="761"/>
        <end position="788"/>
    </location>
</feature>
<keyword evidence="3" id="KW-1133">Transmembrane helix</keyword>
<keyword evidence="5" id="KW-1185">Reference proteome</keyword>
<sequence length="858" mass="95085">MGTRQRKDRKGGAAGNSDPRESKQQSQQAAVSDDCAPSKDQGPPQGFSMKPDLKDLGKRSTSTFAKAASLDLGGEDDGLIWSASKRSPLDVAVDQERLRKEKERKKAKREQRARGNREGFGKQKKGAKGLSMSGLQLKFPGWDVRSRLTTWLMYFFVAASILGGNSCAPVRCIAGDAGIFVLRALEEYYSMDGDVSGEQRLQHLASLGLEDGALEADIKRAYRTLSIRWHPDRNPNCGTNCQQRFHEVATAYEFLMRQQRREKTGEEGVDMRSEGAEFFDGSEGLTGVKVTSQGIADFSSLGPHEVFLPTADTKNVWSIMIHQDTDDWSKSVYEIWQESYRALGKYVKFGVIIIRGRSGKDVLKRLPINVKIFPAILLLTAGMHPEQYPNIMRPSVESLNRFIADAFPSSVDIVESAHALRSWLASPPSSSQPLAAQYKAVLIPSAGSASKPSLLVKHAAFVNKQLMSFCFLANARSVLSREKEAVIAVLKDPPAWITPISAQPTASSALKLPVHMNDLQEEALEQGSNLLLFMDEGRGVSRVQAVLHTVRSKLLNPATSLSLAIDRFKEALQPLLYQQNSASLCKSSLQRQVFCLVVLEPAEDVSRSDSPEGSTNQTLDLERMKALLQLSKKKYLLENPQKDMELIWERAVQTAKMHEKPHAQKDAEDADETSTSTNEPEDVHIVQPDNTEEDVIHIQVVRVSVGKPAAAQSLPGLPKESLLLRMVKEELDDTPVFLLDLESSRVAALPPLYVEETGKANESKENVYKRLYQALEDLKSATDDEEETGLLSFSPLPEYCSGQNFARQCLASVQNSWWMLLSAGWWLQMFLCGMVLLSLGIGAWSAIQPLVGYVFRNI</sequence>
<evidence type="ECO:0000256" key="2">
    <source>
        <dbReference type="SAM" id="MobiDB-lite"/>
    </source>
</evidence>
<evidence type="ECO:0000256" key="1">
    <source>
        <dbReference type="SAM" id="Coils"/>
    </source>
</evidence>
<evidence type="ECO:0000313" key="6">
    <source>
        <dbReference type="RefSeq" id="XP_026189639.1"/>
    </source>
</evidence>
<dbReference type="PRINTS" id="PR00625">
    <property type="entry name" value="JDOMAIN"/>
</dbReference>
<evidence type="ECO:0000256" key="3">
    <source>
        <dbReference type="SAM" id="Phobius"/>
    </source>
</evidence>
<protein>
    <submittedName>
        <fullName evidence="6">Uncharacterized protein LOC34617982</fullName>
    </submittedName>
</protein>
<dbReference type="InterPro" id="IPR050817">
    <property type="entry name" value="DjlA_DnaK_co-chaperone"/>
</dbReference>
<dbReference type="AlphaFoldDB" id="A0A6P6RPW3"/>
<feature type="domain" description="J" evidence="4">
    <location>
        <begin position="202"/>
        <end position="268"/>
    </location>
</feature>
<dbReference type="Pfam" id="PF00226">
    <property type="entry name" value="DnaJ"/>
    <property type="match status" value="1"/>
</dbReference>
<dbReference type="SMART" id="SM00271">
    <property type="entry name" value="DnaJ"/>
    <property type="match status" value="1"/>
</dbReference>
<feature type="region of interest" description="Disordered" evidence="2">
    <location>
        <begin position="1"/>
        <end position="61"/>
    </location>
</feature>
<dbReference type="PANTHER" id="PTHR24074">
    <property type="entry name" value="CO-CHAPERONE PROTEIN DJLA"/>
    <property type="match status" value="1"/>
</dbReference>
<dbReference type="InterPro" id="IPR001623">
    <property type="entry name" value="DnaJ_domain"/>
</dbReference>
<dbReference type="GeneID" id="34617982"/>
<dbReference type="CDD" id="cd06257">
    <property type="entry name" value="DnaJ"/>
    <property type="match status" value="1"/>
</dbReference>
<dbReference type="InterPro" id="IPR036869">
    <property type="entry name" value="J_dom_sf"/>
</dbReference>
<dbReference type="PROSITE" id="PS50076">
    <property type="entry name" value="DNAJ_2"/>
    <property type="match status" value="1"/>
</dbReference>
<feature type="region of interest" description="Disordered" evidence="2">
    <location>
        <begin position="93"/>
        <end position="127"/>
    </location>
</feature>
<feature type="region of interest" description="Disordered" evidence="2">
    <location>
        <begin position="657"/>
        <end position="682"/>
    </location>
</feature>
<keyword evidence="3" id="KW-0812">Transmembrane</keyword>
<feature type="transmembrane region" description="Helical" evidence="3">
    <location>
        <begin position="817"/>
        <end position="847"/>
    </location>
</feature>
<name>A0A6P6RPW3_9EIME</name>
<accession>A0A6P6RPW3</accession>
<proteinExistence type="predicted"/>
<organism evidence="5 6">
    <name type="scientific">Cyclospora cayetanensis</name>
    <dbReference type="NCBI Taxonomy" id="88456"/>
    <lineage>
        <taxon>Eukaryota</taxon>
        <taxon>Sar</taxon>
        <taxon>Alveolata</taxon>
        <taxon>Apicomplexa</taxon>
        <taxon>Conoidasida</taxon>
        <taxon>Coccidia</taxon>
        <taxon>Eucoccidiorida</taxon>
        <taxon>Eimeriorina</taxon>
        <taxon>Eimeriidae</taxon>
        <taxon>Cyclospora</taxon>
    </lineage>
</organism>
<evidence type="ECO:0000259" key="4">
    <source>
        <dbReference type="PROSITE" id="PS50076"/>
    </source>
</evidence>
<dbReference type="SUPFAM" id="SSF46565">
    <property type="entry name" value="Chaperone J-domain"/>
    <property type="match status" value="1"/>
</dbReference>
<dbReference type="OrthoDB" id="10250354at2759"/>
<feature type="compositionally biased region" description="Basic and acidic residues" evidence="2">
    <location>
        <begin position="110"/>
        <end position="121"/>
    </location>
</feature>